<gene>
    <name evidence="18" type="primary">fabF</name>
    <name evidence="18" type="ORF">FC774_00795</name>
    <name evidence="19" type="ORF">FDB51_11395</name>
</gene>
<dbReference type="InterPro" id="IPR014030">
    <property type="entry name" value="Ketoacyl_synth_N"/>
</dbReference>
<feature type="active site" description="For beta-ketoacyl synthase activity" evidence="15">
    <location>
        <position position="163"/>
    </location>
</feature>
<dbReference type="Pfam" id="PF00109">
    <property type="entry name" value="ketoacyl-synt"/>
    <property type="match status" value="1"/>
</dbReference>
<keyword evidence="7" id="KW-0276">Fatty acid metabolism</keyword>
<sequence length="413" mass="44415">MERRVVVTGMGALTPIGNDVDTFWKNNKEGKLGIDFIKLIDNELINVKIAGELKDFNPEEVLGKKECKRLDRFSQMALIAADEAIKSSKIDLEKVDKKRFGVMVGSGIGGFATIETECTKLVTGKSKRMSPFFVPMAIINLAAGNISIEYGLEGSCTSVVTACATGTNNIGDAFRSIKHGYADFMLAGGAEAPITRIGVEGFHSMKALNSSNDPIKASTPFDKNRSGFVMGEGAGILLLESLDSALERGANILGEIVGYGSTCDAYHITSPHPEGFGAAEAMSQAINEAKIDKTEVSYINAHGTSTQLNDKFETAAIKKVFGEDAYNIPISSTKSMTGHLLGAAGAIESIVCLKALEEGFVPPTIGYETKDEELDLDYVPNKGRKKELKYALTNSLGFGGHNATLLFKRWEEK</sequence>
<dbReference type="FunFam" id="3.40.47.10:FF:000009">
    <property type="entry name" value="3-oxoacyl-[acyl-carrier-protein] synthase 2"/>
    <property type="match status" value="1"/>
</dbReference>
<dbReference type="RefSeq" id="WP_053342331.1">
    <property type="nucleotide sequence ID" value="NZ_JACBBZ010000001.1"/>
</dbReference>
<dbReference type="InterPro" id="IPR020841">
    <property type="entry name" value="PKS_Beta-ketoAc_synthase_dom"/>
</dbReference>
<dbReference type="Proteomes" id="UP000473681">
    <property type="component" value="Unassembled WGS sequence"/>
</dbReference>
<evidence type="ECO:0000256" key="13">
    <source>
        <dbReference type="ARBA" id="ARBA00047659"/>
    </source>
</evidence>
<evidence type="ECO:0000256" key="10">
    <source>
        <dbReference type="ARBA" id="ARBA00023315"/>
    </source>
</evidence>
<evidence type="ECO:0000259" key="17">
    <source>
        <dbReference type="PROSITE" id="PS52004"/>
    </source>
</evidence>
<comment type="function">
    <text evidence="11 14">Involved in the type II fatty acid elongation cycle. Catalyzes the elongation of a wide range of acyl-ACP by the addition of two carbons from malonyl-ACP to an acyl acceptor. Can efficiently catalyze the conversion of palmitoleoyl-ACP (cis-hexadec-9-enoyl-ACP) to cis-vaccenoyl-ACP (cis-octadec-11-enoyl-ACP), an essential step in the thermal regulation of fatty acid composition.</text>
</comment>
<evidence type="ECO:0000313" key="19">
    <source>
        <dbReference type="EMBL" id="NFN35715.1"/>
    </source>
</evidence>
<keyword evidence="10 14" id="KW-0012">Acyltransferase</keyword>
<evidence type="ECO:0000256" key="16">
    <source>
        <dbReference type="RuleBase" id="RU003694"/>
    </source>
</evidence>
<accession>A0A0L9Y8S5</accession>
<dbReference type="AlphaFoldDB" id="A0A0L9Y8S5"/>
<evidence type="ECO:0000256" key="8">
    <source>
        <dbReference type="ARBA" id="ARBA00023098"/>
    </source>
</evidence>
<evidence type="ECO:0000256" key="11">
    <source>
        <dbReference type="ARBA" id="ARBA00024006"/>
    </source>
</evidence>
<feature type="domain" description="Ketosynthase family 3 (KS3)" evidence="17">
    <location>
        <begin position="2"/>
        <end position="409"/>
    </location>
</feature>
<dbReference type="PANTHER" id="PTHR11712:SF336">
    <property type="entry name" value="3-OXOACYL-[ACYL-CARRIER-PROTEIN] SYNTHASE, MITOCHONDRIAL"/>
    <property type="match status" value="1"/>
</dbReference>
<dbReference type="PROSITE" id="PS00606">
    <property type="entry name" value="KS3_1"/>
    <property type="match status" value="1"/>
</dbReference>
<dbReference type="PROSITE" id="PS52004">
    <property type="entry name" value="KS3_2"/>
    <property type="match status" value="1"/>
</dbReference>
<dbReference type="NCBIfam" id="TIGR03150">
    <property type="entry name" value="fabF"/>
    <property type="match status" value="1"/>
</dbReference>
<dbReference type="GO" id="GO:0004315">
    <property type="term" value="F:3-oxoacyl-[acyl-carrier-protein] synthase activity"/>
    <property type="evidence" value="ECO:0007669"/>
    <property type="project" value="UniProtKB-UniRule"/>
</dbReference>
<keyword evidence="5 14" id="KW-0444">Lipid biosynthesis</keyword>
<evidence type="ECO:0000256" key="7">
    <source>
        <dbReference type="ARBA" id="ARBA00022832"/>
    </source>
</evidence>
<protein>
    <recommendedName>
        <fullName evidence="4 14">3-oxoacyl-[acyl-carrier-protein] synthase 2</fullName>
        <ecNumber evidence="3 14">2.3.1.179</ecNumber>
    </recommendedName>
</protein>
<dbReference type="InterPro" id="IPR016039">
    <property type="entry name" value="Thiolase-like"/>
</dbReference>
<dbReference type="EMBL" id="SWVK01000015">
    <property type="protein sequence ID" value="NFN35715.1"/>
    <property type="molecule type" value="Genomic_DNA"/>
</dbReference>
<keyword evidence="6 14" id="KW-0808">Transferase</keyword>
<dbReference type="EC" id="2.3.1.179" evidence="3 14"/>
<dbReference type="OrthoDB" id="9808669at2"/>
<name>A0A0L9Y8S5_CLOBO</name>
<dbReference type="PIRSF" id="PIRSF000447">
    <property type="entry name" value="KAS_II"/>
    <property type="match status" value="1"/>
</dbReference>
<evidence type="ECO:0000256" key="1">
    <source>
        <dbReference type="ARBA" id="ARBA00005194"/>
    </source>
</evidence>
<dbReference type="GO" id="GO:0006633">
    <property type="term" value="P:fatty acid biosynthetic process"/>
    <property type="evidence" value="ECO:0007669"/>
    <property type="project" value="UniProtKB-UniRule"/>
</dbReference>
<evidence type="ECO:0000313" key="21">
    <source>
        <dbReference type="Proteomes" id="UP000476820"/>
    </source>
</evidence>
<dbReference type="UniPathway" id="UPA00094"/>
<keyword evidence="8" id="KW-0443">Lipid metabolism</keyword>
<reference evidence="20 21" key="1">
    <citation type="submission" date="2019-04" db="EMBL/GenBank/DDBJ databases">
        <title>Genome sequencing of Clostridium botulinum Groups I-IV and Clostridium butyricum.</title>
        <authorList>
            <person name="Brunt J."/>
            <person name="Van Vliet A.H.M."/>
            <person name="Stringer S.C."/>
            <person name="Carter A.T."/>
            <person name="Peck M.W."/>
        </authorList>
    </citation>
    <scope>NUCLEOTIDE SEQUENCE [LARGE SCALE GENOMIC DNA]</scope>
    <source>
        <strain evidence="18 21">1605</strain>
        <strain evidence="19 20">CB-K-33E</strain>
    </source>
</reference>
<evidence type="ECO:0000256" key="5">
    <source>
        <dbReference type="ARBA" id="ARBA00022516"/>
    </source>
</evidence>
<dbReference type="Gene3D" id="3.40.47.10">
    <property type="match status" value="1"/>
</dbReference>
<dbReference type="Proteomes" id="UP000476820">
    <property type="component" value="Unassembled WGS sequence"/>
</dbReference>
<proteinExistence type="inferred from homology"/>
<comment type="catalytic activity">
    <reaction evidence="13 14">
        <text>a fatty acyl-[ACP] + malonyl-[ACP] + H(+) = a 3-oxoacyl-[ACP] + holo-[ACP] + CO2</text>
        <dbReference type="Rhea" id="RHEA:22836"/>
        <dbReference type="Rhea" id="RHEA-COMP:9623"/>
        <dbReference type="Rhea" id="RHEA-COMP:9685"/>
        <dbReference type="Rhea" id="RHEA-COMP:9916"/>
        <dbReference type="Rhea" id="RHEA-COMP:14125"/>
        <dbReference type="ChEBI" id="CHEBI:15378"/>
        <dbReference type="ChEBI" id="CHEBI:16526"/>
        <dbReference type="ChEBI" id="CHEBI:64479"/>
        <dbReference type="ChEBI" id="CHEBI:78449"/>
        <dbReference type="ChEBI" id="CHEBI:78776"/>
        <dbReference type="ChEBI" id="CHEBI:138651"/>
    </reaction>
</comment>
<evidence type="ECO:0000313" key="20">
    <source>
        <dbReference type="Proteomes" id="UP000473681"/>
    </source>
</evidence>
<keyword evidence="9 14" id="KW-0275">Fatty acid biosynthesis</keyword>
<evidence type="ECO:0000256" key="9">
    <source>
        <dbReference type="ARBA" id="ARBA00023160"/>
    </source>
</evidence>
<evidence type="ECO:0000256" key="14">
    <source>
        <dbReference type="PIRNR" id="PIRNR000447"/>
    </source>
</evidence>
<comment type="caution">
    <text evidence="18">The sequence shown here is derived from an EMBL/GenBank/DDBJ whole genome shotgun (WGS) entry which is preliminary data.</text>
</comment>
<dbReference type="InterPro" id="IPR017568">
    <property type="entry name" value="3-oxoacyl-ACP_synth-2"/>
</dbReference>
<evidence type="ECO:0000256" key="4">
    <source>
        <dbReference type="ARBA" id="ARBA00014657"/>
    </source>
</evidence>
<dbReference type="GO" id="GO:0005829">
    <property type="term" value="C:cytosol"/>
    <property type="evidence" value="ECO:0007669"/>
    <property type="project" value="TreeGrafter"/>
</dbReference>
<dbReference type="InterPro" id="IPR014031">
    <property type="entry name" value="Ketoacyl_synth_C"/>
</dbReference>
<organism evidence="18 21">
    <name type="scientific">Clostridium botulinum</name>
    <dbReference type="NCBI Taxonomy" id="1491"/>
    <lineage>
        <taxon>Bacteria</taxon>
        <taxon>Bacillati</taxon>
        <taxon>Bacillota</taxon>
        <taxon>Clostridia</taxon>
        <taxon>Eubacteriales</taxon>
        <taxon>Clostridiaceae</taxon>
        <taxon>Clostridium</taxon>
    </lineage>
</organism>
<dbReference type="PANTHER" id="PTHR11712">
    <property type="entry name" value="POLYKETIDE SYNTHASE-RELATED"/>
    <property type="match status" value="1"/>
</dbReference>
<dbReference type="SMART" id="SM00825">
    <property type="entry name" value="PKS_KS"/>
    <property type="match status" value="1"/>
</dbReference>
<dbReference type="InterPro" id="IPR018201">
    <property type="entry name" value="Ketoacyl_synth_AS"/>
</dbReference>
<dbReference type="Pfam" id="PF02801">
    <property type="entry name" value="Ketoacyl-synt_C"/>
    <property type="match status" value="1"/>
</dbReference>
<dbReference type="EMBL" id="SWOV01000001">
    <property type="protein sequence ID" value="NFF86446.1"/>
    <property type="molecule type" value="Genomic_DNA"/>
</dbReference>
<dbReference type="SUPFAM" id="SSF53901">
    <property type="entry name" value="Thiolase-like"/>
    <property type="match status" value="1"/>
</dbReference>
<dbReference type="CDD" id="cd00834">
    <property type="entry name" value="KAS_I_II"/>
    <property type="match status" value="1"/>
</dbReference>
<comment type="catalytic activity">
    <reaction evidence="12 14">
        <text>(9Z)-hexadecenoyl-[ACP] + malonyl-[ACP] + H(+) = 3-oxo-(11Z)-octadecenoyl-[ACP] + holo-[ACP] + CO2</text>
        <dbReference type="Rhea" id="RHEA:55040"/>
        <dbReference type="Rhea" id="RHEA-COMP:9623"/>
        <dbReference type="Rhea" id="RHEA-COMP:9685"/>
        <dbReference type="Rhea" id="RHEA-COMP:10800"/>
        <dbReference type="Rhea" id="RHEA-COMP:14074"/>
        <dbReference type="ChEBI" id="CHEBI:15378"/>
        <dbReference type="ChEBI" id="CHEBI:16526"/>
        <dbReference type="ChEBI" id="CHEBI:64479"/>
        <dbReference type="ChEBI" id="CHEBI:78449"/>
        <dbReference type="ChEBI" id="CHEBI:83989"/>
        <dbReference type="ChEBI" id="CHEBI:138538"/>
        <dbReference type="EC" id="2.3.1.179"/>
    </reaction>
</comment>
<evidence type="ECO:0000256" key="6">
    <source>
        <dbReference type="ARBA" id="ARBA00022679"/>
    </source>
</evidence>
<evidence type="ECO:0000256" key="15">
    <source>
        <dbReference type="PIRSR" id="PIRSR000447-1"/>
    </source>
</evidence>
<evidence type="ECO:0000256" key="2">
    <source>
        <dbReference type="ARBA" id="ARBA00008467"/>
    </source>
</evidence>
<dbReference type="NCBIfam" id="NF005589">
    <property type="entry name" value="PRK07314.1"/>
    <property type="match status" value="1"/>
</dbReference>
<dbReference type="InterPro" id="IPR000794">
    <property type="entry name" value="Beta-ketoacyl_synthase"/>
</dbReference>
<evidence type="ECO:0000256" key="12">
    <source>
        <dbReference type="ARBA" id="ARBA00047318"/>
    </source>
</evidence>
<comment type="pathway">
    <text evidence="1 14">Lipid metabolism; fatty acid biosynthesis.</text>
</comment>
<evidence type="ECO:0000256" key="3">
    <source>
        <dbReference type="ARBA" id="ARBA00012356"/>
    </source>
</evidence>
<evidence type="ECO:0000313" key="18">
    <source>
        <dbReference type="EMBL" id="NFF86446.1"/>
    </source>
</evidence>
<comment type="similarity">
    <text evidence="2 14 16">Belongs to the thiolase-like superfamily. Beta-ketoacyl-ACP synthases family.</text>
</comment>